<dbReference type="AlphaFoldDB" id="A0A382H5U4"/>
<evidence type="ECO:0008006" key="2">
    <source>
        <dbReference type="Google" id="ProtNLM"/>
    </source>
</evidence>
<protein>
    <recommendedName>
        <fullName evidence="2">DNA polymerase III delta N-terminal domain-containing protein</fullName>
    </recommendedName>
</protein>
<organism evidence="1">
    <name type="scientific">marine metagenome</name>
    <dbReference type="NCBI Taxonomy" id="408172"/>
    <lineage>
        <taxon>unclassified sequences</taxon>
        <taxon>metagenomes</taxon>
        <taxon>ecological metagenomes</taxon>
    </lineage>
</organism>
<name>A0A382H5U4_9ZZZZ</name>
<dbReference type="Gene3D" id="3.40.50.300">
    <property type="entry name" value="P-loop containing nucleotide triphosphate hydrolases"/>
    <property type="match status" value="1"/>
</dbReference>
<proteinExistence type="predicted"/>
<dbReference type="InterPro" id="IPR027417">
    <property type="entry name" value="P-loop_NTPase"/>
</dbReference>
<gene>
    <name evidence="1" type="ORF">METZ01_LOCUS235359</name>
</gene>
<evidence type="ECO:0000313" key="1">
    <source>
        <dbReference type="EMBL" id="SVB82505.1"/>
    </source>
</evidence>
<accession>A0A382H5U4</accession>
<sequence length="150" mass="17900">MIQKAFEINKINLNKYNFYLFYGENEGYKNEIIKKKFEKLYSNKVCRYDEKEVLEKKGEFFNSILTKSFFENDKLIIISRVTDKIKDIIEEIFLKKIDDIKIVLSASILEKKSKLRNYFEKNKDTICIAFYSDTNQTLSGIAINFLRENK</sequence>
<feature type="non-terminal residue" evidence="1">
    <location>
        <position position="150"/>
    </location>
</feature>
<dbReference type="EMBL" id="UINC01059272">
    <property type="protein sequence ID" value="SVB82505.1"/>
    <property type="molecule type" value="Genomic_DNA"/>
</dbReference>
<reference evidence="1" key="1">
    <citation type="submission" date="2018-05" db="EMBL/GenBank/DDBJ databases">
        <authorList>
            <person name="Lanie J.A."/>
            <person name="Ng W.-L."/>
            <person name="Kazmierczak K.M."/>
            <person name="Andrzejewski T.M."/>
            <person name="Davidsen T.M."/>
            <person name="Wayne K.J."/>
            <person name="Tettelin H."/>
            <person name="Glass J.I."/>
            <person name="Rusch D."/>
            <person name="Podicherti R."/>
            <person name="Tsui H.-C.T."/>
            <person name="Winkler M.E."/>
        </authorList>
    </citation>
    <scope>NUCLEOTIDE SEQUENCE</scope>
</reference>